<proteinExistence type="predicted"/>
<dbReference type="PANTHER" id="PTHR22881">
    <property type="entry name" value="BROMODOMAIN CONTAINING PROTEIN"/>
    <property type="match status" value="1"/>
</dbReference>
<dbReference type="PRINTS" id="PR00503">
    <property type="entry name" value="BROMODOMAIN"/>
</dbReference>
<name>A0A2P5APE8_PARAD</name>
<dbReference type="Proteomes" id="UP000237105">
    <property type="component" value="Unassembled WGS sequence"/>
</dbReference>
<protein>
    <submittedName>
        <fullName evidence="5">Bromodomain containing protein</fullName>
    </submittedName>
</protein>
<dbReference type="CDD" id="cd04369">
    <property type="entry name" value="Bromodomain"/>
    <property type="match status" value="1"/>
</dbReference>
<comment type="caution">
    <text evidence="5">The sequence shown here is derived from an EMBL/GenBank/DDBJ whole genome shotgun (WGS) entry which is preliminary data.</text>
</comment>
<evidence type="ECO:0000256" key="2">
    <source>
        <dbReference type="PROSITE-ProRule" id="PRU00035"/>
    </source>
</evidence>
<evidence type="ECO:0000256" key="3">
    <source>
        <dbReference type="SAM" id="MobiDB-lite"/>
    </source>
</evidence>
<dbReference type="SUPFAM" id="SSF47370">
    <property type="entry name" value="Bromodomain"/>
    <property type="match status" value="1"/>
</dbReference>
<dbReference type="PROSITE" id="PS50014">
    <property type="entry name" value="BROMODOMAIN_2"/>
    <property type="match status" value="1"/>
</dbReference>
<dbReference type="SMART" id="SM00297">
    <property type="entry name" value="BROMO"/>
    <property type="match status" value="1"/>
</dbReference>
<accession>A0A2P5APE8</accession>
<evidence type="ECO:0000313" key="5">
    <source>
        <dbReference type="EMBL" id="PON38435.1"/>
    </source>
</evidence>
<dbReference type="InterPro" id="IPR036427">
    <property type="entry name" value="Bromodomain-like_sf"/>
</dbReference>
<evidence type="ECO:0000256" key="1">
    <source>
        <dbReference type="ARBA" id="ARBA00023117"/>
    </source>
</evidence>
<feature type="region of interest" description="Disordered" evidence="3">
    <location>
        <begin position="241"/>
        <end position="280"/>
    </location>
</feature>
<feature type="compositionally biased region" description="Basic and acidic residues" evidence="3">
    <location>
        <begin position="81"/>
        <end position="92"/>
    </location>
</feature>
<dbReference type="Gene3D" id="1.20.920.10">
    <property type="entry name" value="Bromodomain-like"/>
    <property type="match status" value="1"/>
</dbReference>
<dbReference type="AlphaFoldDB" id="A0A2P5APE8"/>
<feature type="region of interest" description="Disordered" evidence="3">
    <location>
        <begin position="1"/>
        <end position="32"/>
    </location>
</feature>
<feature type="compositionally biased region" description="Polar residues" evidence="3">
    <location>
        <begin position="47"/>
        <end position="59"/>
    </location>
</feature>
<gene>
    <name evidence="5" type="ORF">PanWU01x14_312690</name>
</gene>
<dbReference type="EMBL" id="JXTB01000495">
    <property type="protein sequence ID" value="PON38435.1"/>
    <property type="molecule type" value="Genomic_DNA"/>
</dbReference>
<feature type="domain" description="Bromo" evidence="4">
    <location>
        <begin position="140"/>
        <end position="210"/>
    </location>
</feature>
<evidence type="ECO:0000313" key="6">
    <source>
        <dbReference type="Proteomes" id="UP000237105"/>
    </source>
</evidence>
<dbReference type="InterPro" id="IPR051831">
    <property type="entry name" value="Bromodomain_contain_prot"/>
</dbReference>
<feature type="region of interest" description="Disordered" evidence="3">
    <location>
        <begin position="45"/>
        <end position="92"/>
    </location>
</feature>
<dbReference type="PANTHER" id="PTHR22881:SF26">
    <property type="entry name" value="BROMODOMAIN CONTAINING PROTEIN, EXPRESSED"/>
    <property type="match status" value="1"/>
</dbReference>
<dbReference type="STRING" id="3476.A0A2P5APE8"/>
<sequence length="645" mass="72409">MARKLGKSKIKEGNRRRSPRIPGLDDAWKAHRPRRVAVTCAVEMECNSHSGNPQGPASRTRSRNMGKLGPLQHVASPPPKQGDEKPRRNEDHQPAIGDQWVLQDQDSKNDENQVNSWSTVPSKAWLPEKRVLELILDILQRKDAQEIFAEPVDPKEVEDYYDIIKEPMDFGTMRAKLHEGMYKNLEQFERDVFLITKNAMHFNSSATIYFRQARSINELATKVFHILKTYPESFELEYLKSRRRNGRRPQGESGNSLHKTRPKSTRNVKSSGIVTDESSKSMPCSLSTSLNIRRRIPVTDGYSDITSHLDAINHEVPCGAGDDRTRSFESDRRYTYQPWTSFLGEDESVIQQDIGYKESLMSFVEDLGPVVQMIAKQKLLGWFPLQKTPLSMTSNNIHSGPVTLDPVIIGPTSQNCLDQVHGHPTVAEISSERMDLEDTDKTGKTCLGSKMGSYNSTFAAEFSCERKTEHGLKCGEVQDRSDKTIPSFRLRDNIHHNQSIDTQLCPYSILARPGEINSSFAGFKDTGNKSTTLIDQAELEIKAHQSKPAFEHSHSSLSGLELRNMDASSFGHSESSTSKLSSWHLGGDQGKAELGMNYVVSSLSEAGRAMTLDQFKPSTSPFIFDLSFLRAQLGRTNSLGQDTFL</sequence>
<keyword evidence="6" id="KW-1185">Reference proteome</keyword>
<dbReference type="OrthoDB" id="21449at2759"/>
<organism evidence="5 6">
    <name type="scientific">Parasponia andersonii</name>
    <name type="common">Sponia andersonii</name>
    <dbReference type="NCBI Taxonomy" id="3476"/>
    <lineage>
        <taxon>Eukaryota</taxon>
        <taxon>Viridiplantae</taxon>
        <taxon>Streptophyta</taxon>
        <taxon>Embryophyta</taxon>
        <taxon>Tracheophyta</taxon>
        <taxon>Spermatophyta</taxon>
        <taxon>Magnoliopsida</taxon>
        <taxon>eudicotyledons</taxon>
        <taxon>Gunneridae</taxon>
        <taxon>Pentapetalae</taxon>
        <taxon>rosids</taxon>
        <taxon>fabids</taxon>
        <taxon>Rosales</taxon>
        <taxon>Cannabaceae</taxon>
        <taxon>Parasponia</taxon>
    </lineage>
</organism>
<dbReference type="Pfam" id="PF00439">
    <property type="entry name" value="Bromodomain"/>
    <property type="match status" value="1"/>
</dbReference>
<reference evidence="6" key="1">
    <citation type="submission" date="2016-06" db="EMBL/GenBank/DDBJ databases">
        <title>Parallel loss of symbiosis genes in relatives of nitrogen-fixing non-legume Parasponia.</title>
        <authorList>
            <person name="Van Velzen R."/>
            <person name="Holmer R."/>
            <person name="Bu F."/>
            <person name="Rutten L."/>
            <person name="Van Zeijl A."/>
            <person name="Liu W."/>
            <person name="Santuari L."/>
            <person name="Cao Q."/>
            <person name="Sharma T."/>
            <person name="Shen D."/>
            <person name="Roswanjaya Y."/>
            <person name="Wardhani T."/>
            <person name="Kalhor M.S."/>
            <person name="Jansen J."/>
            <person name="Van den Hoogen J."/>
            <person name="Gungor B."/>
            <person name="Hartog M."/>
            <person name="Hontelez J."/>
            <person name="Verver J."/>
            <person name="Yang W.-C."/>
            <person name="Schijlen E."/>
            <person name="Repin R."/>
            <person name="Schilthuizen M."/>
            <person name="Schranz E."/>
            <person name="Heidstra R."/>
            <person name="Miyata K."/>
            <person name="Fedorova E."/>
            <person name="Kohlen W."/>
            <person name="Bisseling T."/>
            <person name="Smit S."/>
            <person name="Geurts R."/>
        </authorList>
    </citation>
    <scope>NUCLEOTIDE SEQUENCE [LARGE SCALE GENOMIC DNA]</scope>
    <source>
        <strain evidence="6">cv. WU1-14</strain>
    </source>
</reference>
<keyword evidence="1 2" id="KW-0103">Bromodomain</keyword>
<evidence type="ECO:0000259" key="4">
    <source>
        <dbReference type="PROSITE" id="PS50014"/>
    </source>
</evidence>
<dbReference type="InterPro" id="IPR001487">
    <property type="entry name" value="Bromodomain"/>
</dbReference>